<dbReference type="Gene3D" id="3.40.640.10">
    <property type="entry name" value="Type I PLP-dependent aspartate aminotransferase-like (Major domain)"/>
    <property type="match status" value="1"/>
</dbReference>
<dbReference type="GO" id="GO:0030170">
    <property type="term" value="F:pyridoxal phosphate binding"/>
    <property type="evidence" value="ECO:0007669"/>
    <property type="project" value="UniProtKB-UniRule"/>
</dbReference>
<feature type="binding site" evidence="13">
    <location>
        <begin position="247"/>
        <end position="248"/>
    </location>
    <ligand>
        <name>pyridoxal 5'-phosphate</name>
        <dbReference type="ChEBI" id="CHEBI:597326"/>
    </ligand>
</feature>
<comment type="similarity">
    <text evidence="3 13">Belongs to the class-V pyridoxal-phosphate-dependent aminotransferase family. SerC subfamily.</text>
</comment>
<evidence type="ECO:0000256" key="1">
    <source>
        <dbReference type="ARBA" id="ARBA00003483"/>
    </source>
</evidence>
<comment type="pathway">
    <text evidence="13">Cofactor biosynthesis; pyridoxine 5'-phosphate biosynthesis; pyridoxine 5'-phosphate from D-erythrose 4-phosphate: step 3/5.</text>
</comment>
<comment type="catalytic activity">
    <reaction evidence="11 13">
        <text>4-(phosphooxy)-L-threonine + 2-oxoglutarate = (R)-3-hydroxy-2-oxo-4-phosphooxybutanoate + L-glutamate</text>
        <dbReference type="Rhea" id="RHEA:16573"/>
        <dbReference type="ChEBI" id="CHEBI:16810"/>
        <dbReference type="ChEBI" id="CHEBI:29985"/>
        <dbReference type="ChEBI" id="CHEBI:58452"/>
        <dbReference type="ChEBI" id="CHEBI:58538"/>
        <dbReference type="EC" id="2.6.1.52"/>
    </reaction>
</comment>
<evidence type="ECO:0000256" key="8">
    <source>
        <dbReference type="ARBA" id="ARBA00022898"/>
    </source>
</evidence>
<dbReference type="PANTHER" id="PTHR21152">
    <property type="entry name" value="AMINOTRANSFERASE CLASS V"/>
    <property type="match status" value="1"/>
</dbReference>
<dbReference type="InterPro" id="IPR015421">
    <property type="entry name" value="PyrdxlP-dep_Trfase_major"/>
</dbReference>
<feature type="binding site" evidence="13">
    <location>
        <position position="172"/>
    </location>
    <ligand>
        <name>pyridoxal 5'-phosphate</name>
        <dbReference type="ChEBI" id="CHEBI:597326"/>
    </ligand>
</feature>
<keyword evidence="6 13" id="KW-0028">Amino-acid biosynthesis</keyword>
<comment type="function">
    <text evidence="1 13">Catalyzes the reversible conversion of 3-phosphohydroxypyruvate to phosphoserine and of 3-hydroxy-2-oxo-4-phosphonooxybutanoate to phosphohydroxythreonine.</text>
</comment>
<dbReference type="GO" id="GO:0005737">
    <property type="term" value="C:cytoplasm"/>
    <property type="evidence" value="ECO:0007669"/>
    <property type="project" value="UniProtKB-SubCell"/>
</dbReference>
<keyword evidence="9 13" id="KW-0664">Pyridoxine biosynthesis</keyword>
<dbReference type="GO" id="GO:0008453">
    <property type="term" value="F:alanine-glyoxylate transaminase activity"/>
    <property type="evidence" value="ECO:0007669"/>
    <property type="project" value="TreeGrafter"/>
</dbReference>
<dbReference type="FunFam" id="3.40.640.10:FF:000057">
    <property type="entry name" value="Phosphoserine aminotransferase"/>
    <property type="match status" value="1"/>
</dbReference>
<evidence type="ECO:0000256" key="5">
    <source>
        <dbReference type="ARBA" id="ARBA00022576"/>
    </source>
</evidence>
<keyword evidence="8 13" id="KW-0663">Pyridoxal phosphate</keyword>
<keyword evidence="10 13" id="KW-0718">Serine biosynthesis</keyword>
<evidence type="ECO:0000256" key="14">
    <source>
        <dbReference type="SAM" id="MobiDB-lite"/>
    </source>
</evidence>
<dbReference type="Pfam" id="PF00266">
    <property type="entry name" value="Aminotran_5"/>
    <property type="match status" value="1"/>
</dbReference>
<dbReference type="Gene3D" id="3.90.1150.10">
    <property type="entry name" value="Aspartate Aminotransferase, domain 1"/>
    <property type="match status" value="1"/>
</dbReference>
<dbReference type="OrthoDB" id="975012at2"/>
<keyword evidence="17" id="KW-1185">Reference proteome</keyword>
<dbReference type="NCBIfam" id="TIGR01366">
    <property type="entry name" value="serC_3"/>
    <property type="match status" value="1"/>
</dbReference>
<evidence type="ECO:0000313" key="17">
    <source>
        <dbReference type="Proteomes" id="UP000319210"/>
    </source>
</evidence>
<dbReference type="InterPro" id="IPR022278">
    <property type="entry name" value="Pser_aminoTfrase"/>
</dbReference>
<feature type="binding site" evidence="13">
    <location>
        <position position="149"/>
    </location>
    <ligand>
        <name>pyridoxal 5'-phosphate</name>
        <dbReference type="ChEBI" id="CHEBI:597326"/>
    </ligand>
</feature>
<dbReference type="InterPro" id="IPR006272">
    <property type="entry name" value="Pser_aminoTfrase_mycobac"/>
</dbReference>
<dbReference type="HAMAP" id="MF_00160">
    <property type="entry name" value="SerC_aminotrans_5"/>
    <property type="match status" value="1"/>
</dbReference>
<dbReference type="InterPro" id="IPR015424">
    <property type="entry name" value="PyrdxlP-dep_Trfase"/>
</dbReference>
<dbReference type="GO" id="GO:0004760">
    <property type="term" value="F:L-serine-pyruvate transaminase activity"/>
    <property type="evidence" value="ECO:0007669"/>
    <property type="project" value="TreeGrafter"/>
</dbReference>
<evidence type="ECO:0000256" key="9">
    <source>
        <dbReference type="ARBA" id="ARBA00023096"/>
    </source>
</evidence>
<comment type="cofactor">
    <cofactor evidence="13">
        <name>pyridoxal 5'-phosphate</name>
        <dbReference type="ChEBI" id="CHEBI:597326"/>
    </cofactor>
    <text evidence="13">Binds 1 pyridoxal phosphate per subunit.</text>
</comment>
<feature type="binding site" evidence="13">
    <location>
        <position position="103"/>
    </location>
    <ligand>
        <name>pyridoxal 5'-phosphate</name>
        <dbReference type="ChEBI" id="CHEBI:597326"/>
    </ligand>
</feature>
<evidence type="ECO:0000256" key="2">
    <source>
        <dbReference type="ARBA" id="ARBA00005099"/>
    </source>
</evidence>
<evidence type="ECO:0000256" key="3">
    <source>
        <dbReference type="ARBA" id="ARBA00006904"/>
    </source>
</evidence>
<dbReference type="GO" id="GO:0019265">
    <property type="term" value="P:glycine biosynthetic process, by transamination of glyoxylate"/>
    <property type="evidence" value="ECO:0007669"/>
    <property type="project" value="TreeGrafter"/>
</dbReference>
<accession>A0A4Y3R0A2</accession>
<evidence type="ECO:0000259" key="15">
    <source>
        <dbReference type="Pfam" id="PF00266"/>
    </source>
</evidence>
<evidence type="ECO:0000256" key="7">
    <source>
        <dbReference type="ARBA" id="ARBA00022679"/>
    </source>
</evidence>
<comment type="subunit">
    <text evidence="13">Homodimer.</text>
</comment>
<sequence>MADLQIPADIKPADGRFGAGPSKVRPEALDALAATGTSLLGTSHRQAPVKNLVGSVREGVRNLFSLPEGYEVVLGNGGSTAFWDVATHGLISARSQHLSFGEFSAKFTKAATQAPWLGEPSVIKSDPGTHPEPRAEAGIDVYALTHNETSTGVAMPIRRPSGADEGSLVLVDATSGAGGLPVDITETDVYYFAPQKSFASDGGLWLAVFSPAAVERAERIAASDRHIPAFFDLRTAIDNSRKNQTYNTPGLATLFLLNEQLEWLNGNGGLEWATARTADSSGRLYSWAEKSSYATPFVSDPAQRSQVVGTIDFDEGVDAAAVAKVLRANGIVDTEPYRKLGRNQLRIAMFPAVDPADVEALTACVDHVIDRL</sequence>
<name>A0A4Y3R0A2_STRCI</name>
<dbReference type="PIRSF" id="PIRSF000525">
    <property type="entry name" value="SerC"/>
    <property type="match status" value="1"/>
</dbReference>
<evidence type="ECO:0000256" key="12">
    <source>
        <dbReference type="ARBA" id="ARBA00049007"/>
    </source>
</evidence>
<dbReference type="GO" id="GO:0008615">
    <property type="term" value="P:pyridoxine biosynthetic process"/>
    <property type="evidence" value="ECO:0007669"/>
    <property type="project" value="UniProtKB-UniRule"/>
</dbReference>
<dbReference type="RefSeq" id="WP_030885200.1">
    <property type="nucleotide sequence ID" value="NZ_BJMM01000007.1"/>
</dbReference>
<dbReference type="SUPFAM" id="SSF53383">
    <property type="entry name" value="PLP-dependent transferases"/>
    <property type="match status" value="1"/>
</dbReference>
<gene>
    <name evidence="13 16" type="primary">serC</name>
    <name evidence="16" type="ORF">SCA03_21310</name>
</gene>
<dbReference type="EC" id="2.6.1.52" evidence="13"/>
<feature type="binding site" evidence="13">
    <location>
        <position position="195"/>
    </location>
    <ligand>
        <name>pyridoxal 5'-phosphate</name>
        <dbReference type="ChEBI" id="CHEBI:597326"/>
    </ligand>
</feature>
<dbReference type="InterPro" id="IPR015422">
    <property type="entry name" value="PyrdxlP-dep_Trfase_small"/>
</dbReference>
<dbReference type="UniPathway" id="UPA00244">
    <property type="reaction ID" value="UER00311"/>
</dbReference>
<dbReference type="GO" id="GO:0004648">
    <property type="term" value="F:O-phospho-L-serine:2-oxoglutarate aminotransferase activity"/>
    <property type="evidence" value="ECO:0007669"/>
    <property type="project" value="UniProtKB-UniRule"/>
</dbReference>
<proteinExistence type="inferred from homology"/>
<protein>
    <recommendedName>
        <fullName evidence="13">Phosphoserine aminotransferase</fullName>
        <ecNumber evidence="13">2.6.1.52</ecNumber>
    </recommendedName>
    <alternativeName>
        <fullName evidence="13">Phosphohydroxythreonine aminotransferase</fullName>
        <shortName evidence="13">PSAT</shortName>
    </alternativeName>
</protein>
<evidence type="ECO:0000313" key="16">
    <source>
        <dbReference type="EMBL" id="GEB49580.1"/>
    </source>
</evidence>
<feature type="region of interest" description="Disordered" evidence="14">
    <location>
        <begin position="1"/>
        <end position="21"/>
    </location>
</feature>
<evidence type="ECO:0000256" key="11">
    <source>
        <dbReference type="ARBA" id="ARBA00047630"/>
    </source>
</evidence>
<evidence type="ECO:0000256" key="6">
    <source>
        <dbReference type="ARBA" id="ARBA00022605"/>
    </source>
</evidence>
<dbReference type="GO" id="GO:0006564">
    <property type="term" value="P:L-serine biosynthetic process"/>
    <property type="evidence" value="ECO:0007669"/>
    <property type="project" value="UniProtKB-UniRule"/>
</dbReference>
<evidence type="ECO:0000256" key="10">
    <source>
        <dbReference type="ARBA" id="ARBA00023299"/>
    </source>
</evidence>
<reference evidence="16 17" key="1">
    <citation type="submission" date="2019-06" db="EMBL/GenBank/DDBJ databases">
        <title>Whole genome shotgun sequence of Streptomyces cacaoi subsp. cacaoi NBRC 12748.</title>
        <authorList>
            <person name="Hosoyama A."/>
            <person name="Uohara A."/>
            <person name="Ohji S."/>
            <person name="Ichikawa N."/>
        </authorList>
    </citation>
    <scope>NUCLEOTIDE SEQUENCE [LARGE SCALE GENOMIC DNA]</scope>
    <source>
        <strain evidence="16 17">NBRC 12748</strain>
    </source>
</reference>
<comment type="catalytic activity">
    <reaction evidence="12 13">
        <text>O-phospho-L-serine + 2-oxoglutarate = 3-phosphooxypyruvate + L-glutamate</text>
        <dbReference type="Rhea" id="RHEA:14329"/>
        <dbReference type="ChEBI" id="CHEBI:16810"/>
        <dbReference type="ChEBI" id="CHEBI:18110"/>
        <dbReference type="ChEBI" id="CHEBI:29985"/>
        <dbReference type="ChEBI" id="CHEBI:57524"/>
        <dbReference type="EC" id="2.6.1.52"/>
    </reaction>
</comment>
<comment type="pathway">
    <text evidence="2 13">Amino-acid biosynthesis; L-serine biosynthesis; L-serine from 3-phospho-D-glycerate: step 2/3.</text>
</comment>
<evidence type="ECO:0000256" key="13">
    <source>
        <dbReference type="HAMAP-Rule" id="MF_00160"/>
    </source>
</evidence>
<organism evidence="16 17">
    <name type="scientific">Streptomyces cacaoi</name>
    <dbReference type="NCBI Taxonomy" id="1898"/>
    <lineage>
        <taxon>Bacteria</taxon>
        <taxon>Bacillati</taxon>
        <taxon>Actinomycetota</taxon>
        <taxon>Actinomycetes</taxon>
        <taxon>Kitasatosporales</taxon>
        <taxon>Streptomycetaceae</taxon>
        <taxon>Streptomyces</taxon>
    </lineage>
</organism>
<dbReference type="AlphaFoldDB" id="A0A4Y3R0A2"/>
<dbReference type="EMBL" id="BJMM01000007">
    <property type="protein sequence ID" value="GEB49580.1"/>
    <property type="molecule type" value="Genomic_DNA"/>
</dbReference>
<feature type="domain" description="Aminotransferase class V" evidence="15">
    <location>
        <begin position="140"/>
        <end position="331"/>
    </location>
</feature>
<dbReference type="UniPathway" id="UPA00135">
    <property type="reaction ID" value="UER00197"/>
</dbReference>
<evidence type="ECO:0000256" key="4">
    <source>
        <dbReference type="ARBA" id="ARBA00022490"/>
    </source>
</evidence>
<dbReference type="InterPro" id="IPR000192">
    <property type="entry name" value="Aminotrans_V_dom"/>
</dbReference>
<keyword evidence="5 13" id="KW-0032">Aminotransferase</keyword>
<feature type="binding site" evidence="13">
    <location>
        <position position="45"/>
    </location>
    <ligand>
        <name>L-glutamate</name>
        <dbReference type="ChEBI" id="CHEBI:29985"/>
    </ligand>
</feature>
<keyword evidence="7 13" id="KW-0808">Transferase</keyword>
<keyword evidence="4 13" id="KW-0963">Cytoplasm</keyword>
<feature type="modified residue" description="N6-(pyridoxal phosphate)lysine" evidence="13">
    <location>
        <position position="196"/>
    </location>
</feature>
<dbReference type="Proteomes" id="UP000319210">
    <property type="component" value="Unassembled WGS sequence"/>
</dbReference>
<dbReference type="PANTHER" id="PTHR21152:SF40">
    <property type="entry name" value="ALANINE--GLYOXYLATE AMINOTRANSFERASE"/>
    <property type="match status" value="1"/>
</dbReference>
<comment type="caution">
    <text evidence="16">The sequence shown here is derived from an EMBL/GenBank/DDBJ whole genome shotgun (WGS) entry which is preliminary data.</text>
</comment>
<comment type="caution">
    <text evidence="13">Lacks conserved residue(s) required for the propagation of feature annotation.</text>
</comment>
<comment type="subcellular location">
    <subcellularLocation>
        <location evidence="13">Cytoplasm</location>
    </subcellularLocation>
</comment>